<keyword evidence="4" id="KW-1185">Reference proteome</keyword>
<keyword evidence="2" id="KW-1133">Transmembrane helix</keyword>
<evidence type="ECO:0000256" key="2">
    <source>
        <dbReference type="SAM" id="Phobius"/>
    </source>
</evidence>
<feature type="region of interest" description="Disordered" evidence="1">
    <location>
        <begin position="153"/>
        <end position="172"/>
    </location>
</feature>
<evidence type="ECO:0000256" key="1">
    <source>
        <dbReference type="SAM" id="MobiDB-lite"/>
    </source>
</evidence>
<reference evidence="3 4" key="1">
    <citation type="submission" date="2019-02" db="EMBL/GenBank/DDBJ databases">
        <title>Genome sequence of the sea-ice species Brumimicrobium glaciale.</title>
        <authorList>
            <person name="Bowman J.P."/>
        </authorList>
    </citation>
    <scope>NUCLEOTIDE SEQUENCE [LARGE SCALE GENOMIC DNA]</scope>
    <source>
        <strain evidence="3 4">IC156</strain>
    </source>
</reference>
<feature type="transmembrane region" description="Helical" evidence="2">
    <location>
        <begin position="103"/>
        <end position="121"/>
    </location>
</feature>
<dbReference type="Proteomes" id="UP000293952">
    <property type="component" value="Unassembled WGS sequence"/>
</dbReference>
<proteinExistence type="predicted"/>
<keyword evidence="2" id="KW-0812">Transmembrane</keyword>
<gene>
    <name evidence="3" type="ORF">ERX46_10760</name>
</gene>
<dbReference type="RefSeq" id="WP_130093873.1">
    <property type="nucleotide sequence ID" value="NZ_SETE01000004.1"/>
</dbReference>
<evidence type="ECO:0000313" key="3">
    <source>
        <dbReference type="EMBL" id="RYM33413.1"/>
    </source>
</evidence>
<protein>
    <submittedName>
        <fullName evidence="3">Uncharacterized protein</fullName>
    </submittedName>
</protein>
<organism evidence="3 4">
    <name type="scientific">Brumimicrobium glaciale</name>
    <dbReference type="NCBI Taxonomy" id="200475"/>
    <lineage>
        <taxon>Bacteria</taxon>
        <taxon>Pseudomonadati</taxon>
        <taxon>Bacteroidota</taxon>
        <taxon>Flavobacteriia</taxon>
        <taxon>Flavobacteriales</taxon>
        <taxon>Crocinitomicaceae</taxon>
        <taxon>Brumimicrobium</taxon>
    </lineage>
</organism>
<feature type="compositionally biased region" description="Basic and acidic residues" evidence="1">
    <location>
        <begin position="154"/>
        <end position="172"/>
    </location>
</feature>
<dbReference type="AlphaFoldDB" id="A0A4Q4KJA4"/>
<keyword evidence="2" id="KW-0472">Membrane</keyword>
<evidence type="ECO:0000313" key="4">
    <source>
        <dbReference type="Proteomes" id="UP000293952"/>
    </source>
</evidence>
<dbReference type="OrthoDB" id="1467548at2"/>
<name>A0A4Q4KJA4_9FLAO</name>
<dbReference type="EMBL" id="SETE01000004">
    <property type="protein sequence ID" value="RYM33413.1"/>
    <property type="molecule type" value="Genomic_DNA"/>
</dbReference>
<comment type="caution">
    <text evidence="3">The sequence shown here is derived from an EMBL/GenBank/DDBJ whole genome shotgun (WGS) entry which is preliminary data.</text>
</comment>
<sequence length="279" mass="32146">MKNKMEDFIKNIIVEKRFFKLTPKEKSILKEWAENEEEFDALKLTFLSVSSFNQEKQAELSPSVKKRLNDRFAAKHVHQKEMWMNKLWLFFFPRDTQFFKKPAFQLVMVALTVALVIPFLWQNQAPQYAMNTAVEKLDPITIGLDTVESLESEAQSKELSQENSDQKAVELSDEFREPQISSIVEERFVETTIGPLPNPAAKEMNQNFNLEESKIDWDNGKNDDDIVASPSAKRTQSDFRLDNVEVMSPAGKNMDTKFSKAAPKFVDVDETMGLLMALY</sequence>
<accession>A0A4Q4KJA4</accession>